<proteinExistence type="predicted"/>
<gene>
    <name evidence="1" type="ORF">HPB47_002430</name>
</gene>
<accession>A0AC60PL78</accession>
<evidence type="ECO:0000313" key="1">
    <source>
        <dbReference type="EMBL" id="KAG0421691.1"/>
    </source>
</evidence>
<comment type="caution">
    <text evidence="1">The sequence shown here is derived from an EMBL/GenBank/DDBJ whole genome shotgun (WGS) entry which is preliminary data.</text>
</comment>
<protein>
    <submittedName>
        <fullName evidence="1">Uncharacterized protein</fullName>
    </submittedName>
</protein>
<sequence length="209" mass="23235">MKCSMRSQLNQAGRPTVKDCKPLSSSCTECSMRQGGGDAEYRGSPRDTLKDERLMIMPVQKQTRAGWRTRFKAFVAIGDFNGQSAWVSSAPKSRPRSSGKPSYWPSCPSSPSEGAIGETRSESPTPSPARSCCTWRASRAVNTSARGSTATLGNFAKTTYLAIQQTYSYLTPDLWRGRELIKSPYQEFTDYLMHVHRHQRRGDGRPGVQ</sequence>
<evidence type="ECO:0000313" key="2">
    <source>
        <dbReference type="Proteomes" id="UP000805193"/>
    </source>
</evidence>
<organism evidence="1 2">
    <name type="scientific">Ixodes persulcatus</name>
    <name type="common">Taiga tick</name>
    <dbReference type="NCBI Taxonomy" id="34615"/>
    <lineage>
        <taxon>Eukaryota</taxon>
        <taxon>Metazoa</taxon>
        <taxon>Ecdysozoa</taxon>
        <taxon>Arthropoda</taxon>
        <taxon>Chelicerata</taxon>
        <taxon>Arachnida</taxon>
        <taxon>Acari</taxon>
        <taxon>Parasitiformes</taxon>
        <taxon>Ixodida</taxon>
        <taxon>Ixodoidea</taxon>
        <taxon>Ixodidae</taxon>
        <taxon>Ixodinae</taxon>
        <taxon>Ixodes</taxon>
    </lineage>
</organism>
<reference evidence="1 2" key="1">
    <citation type="journal article" date="2020" name="Cell">
        <title>Large-Scale Comparative Analyses of Tick Genomes Elucidate Their Genetic Diversity and Vector Capacities.</title>
        <authorList>
            <consortium name="Tick Genome and Microbiome Consortium (TIGMIC)"/>
            <person name="Jia N."/>
            <person name="Wang J."/>
            <person name="Shi W."/>
            <person name="Du L."/>
            <person name="Sun Y."/>
            <person name="Zhan W."/>
            <person name="Jiang J.F."/>
            <person name="Wang Q."/>
            <person name="Zhang B."/>
            <person name="Ji P."/>
            <person name="Bell-Sakyi L."/>
            <person name="Cui X.M."/>
            <person name="Yuan T.T."/>
            <person name="Jiang B.G."/>
            <person name="Yang W.F."/>
            <person name="Lam T.T."/>
            <person name="Chang Q.C."/>
            <person name="Ding S.J."/>
            <person name="Wang X.J."/>
            <person name="Zhu J.G."/>
            <person name="Ruan X.D."/>
            <person name="Zhao L."/>
            <person name="Wei J.T."/>
            <person name="Ye R.Z."/>
            <person name="Que T.C."/>
            <person name="Du C.H."/>
            <person name="Zhou Y.H."/>
            <person name="Cheng J.X."/>
            <person name="Dai P.F."/>
            <person name="Guo W.B."/>
            <person name="Han X.H."/>
            <person name="Huang E.J."/>
            <person name="Li L.F."/>
            <person name="Wei W."/>
            <person name="Gao Y.C."/>
            <person name="Liu J.Z."/>
            <person name="Shao H.Z."/>
            <person name="Wang X."/>
            <person name="Wang C.C."/>
            <person name="Yang T.C."/>
            <person name="Huo Q.B."/>
            <person name="Li W."/>
            <person name="Chen H.Y."/>
            <person name="Chen S.E."/>
            <person name="Zhou L.G."/>
            <person name="Ni X.B."/>
            <person name="Tian J.H."/>
            <person name="Sheng Y."/>
            <person name="Liu T."/>
            <person name="Pan Y.S."/>
            <person name="Xia L.Y."/>
            <person name="Li J."/>
            <person name="Zhao F."/>
            <person name="Cao W.C."/>
        </authorList>
    </citation>
    <scope>NUCLEOTIDE SEQUENCE [LARGE SCALE GENOMIC DNA]</scope>
    <source>
        <strain evidence="1">Iper-2018</strain>
    </source>
</reference>
<dbReference type="Proteomes" id="UP000805193">
    <property type="component" value="Unassembled WGS sequence"/>
</dbReference>
<dbReference type="EMBL" id="JABSTQ010010331">
    <property type="protein sequence ID" value="KAG0421691.1"/>
    <property type="molecule type" value="Genomic_DNA"/>
</dbReference>
<name>A0AC60PL78_IXOPE</name>
<keyword evidence="2" id="KW-1185">Reference proteome</keyword>